<dbReference type="InterPro" id="IPR020288">
    <property type="entry name" value="Sheath_initiator"/>
</dbReference>
<proteinExistence type="predicted"/>
<dbReference type="EMBL" id="AATQVU010000001">
    <property type="protein sequence ID" value="EFO3163535.1"/>
    <property type="molecule type" value="Genomic_DNA"/>
</dbReference>
<accession>A0A9P2I4U2</accession>
<gene>
    <name evidence="1" type="ORF">DP913_00445</name>
</gene>
<evidence type="ECO:0000313" key="1">
    <source>
        <dbReference type="EMBL" id="EFO3163535.1"/>
    </source>
</evidence>
<sequence length="116" mass="12482">MKSLAVNSKNDLYINAAGSLDVAQDIRAVMHSAQQTAQAQLGEMMYATNLGLPTFGVVWNGSPNPAVYEAWLRQALINNPGVHDVRSITVTTVDNSLRYSATITTDYGELILNGGL</sequence>
<organism evidence="1 2">
    <name type="scientific">Escherichia coli O8</name>
    <dbReference type="NCBI Taxonomy" id="1010796"/>
    <lineage>
        <taxon>Bacteria</taxon>
        <taxon>Pseudomonadati</taxon>
        <taxon>Pseudomonadota</taxon>
        <taxon>Gammaproteobacteria</taxon>
        <taxon>Enterobacterales</taxon>
        <taxon>Enterobacteriaceae</taxon>
        <taxon>Escherichia</taxon>
    </lineage>
</organism>
<dbReference type="AlphaFoldDB" id="A0A9P2I4U2"/>
<dbReference type="Pfam" id="PF10934">
    <property type="entry name" value="Sheath_initiator"/>
    <property type="match status" value="1"/>
</dbReference>
<reference evidence="1" key="1">
    <citation type="submission" date="2018-06" db="EMBL/GenBank/DDBJ databases">
        <authorList>
            <consortium name="GenomeTrakr network: Whole genome sequencing for foodborne pathogen traceback"/>
        </authorList>
    </citation>
    <scope>NUCLEOTIDE SEQUENCE</scope>
    <source>
        <strain evidence="1">PSU-0700</strain>
    </source>
</reference>
<protein>
    <submittedName>
        <fullName evidence="1">Uncharacterized protein</fullName>
    </submittedName>
</protein>
<name>A0A9P2I4U2_ECOLX</name>
<dbReference type="Proteomes" id="UP000735456">
    <property type="component" value="Unassembled WGS sequence"/>
</dbReference>
<evidence type="ECO:0000313" key="2">
    <source>
        <dbReference type="Proteomes" id="UP000735456"/>
    </source>
</evidence>
<comment type="caution">
    <text evidence="1">The sequence shown here is derived from an EMBL/GenBank/DDBJ whole genome shotgun (WGS) entry which is preliminary data.</text>
</comment>